<evidence type="ECO:0000313" key="5">
    <source>
        <dbReference type="Proteomes" id="UP000789595"/>
    </source>
</evidence>
<comment type="caution">
    <text evidence="4">The sequence shown here is derived from an EMBL/GenBank/DDBJ whole genome shotgun (WGS) entry which is preliminary data.</text>
</comment>
<keyword evidence="5" id="KW-1185">Reference proteome</keyword>
<dbReference type="Gene3D" id="1.10.287.110">
    <property type="entry name" value="DnaJ domain"/>
    <property type="match status" value="1"/>
</dbReference>
<accession>A0A8J2SUP7</accession>
<dbReference type="PROSITE" id="PS50076">
    <property type="entry name" value="DNAJ_2"/>
    <property type="match status" value="1"/>
</dbReference>
<dbReference type="CDD" id="cd06257">
    <property type="entry name" value="DnaJ"/>
    <property type="match status" value="1"/>
</dbReference>
<evidence type="ECO:0000256" key="2">
    <source>
        <dbReference type="SAM" id="SignalP"/>
    </source>
</evidence>
<dbReference type="Proteomes" id="UP000789595">
    <property type="component" value="Unassembled WGS sequence"/>
</dbReference>
<evidence type="ECO:0000256" key="1">
    <source>
        <dbReference type="SAM" id="MobiDB-lite"/>
    </source>
</evidence>
<organism evidence="4 5">
    <name type="scientific">Pelagomonas calceolata</name>
    <dbReference type="NCBI Taxonomy" id="35677"/>
    <lineage>
        <taxon>Eukaryota</taxon>
        <taxon>Sar</taxon>
        <taxon>Stramenopiles</taxon>
        <taxon>Ochrophyta</taxon>
        <taxon>Pelagophyceae</taxon>
        <taxon>Pelagomonadales</taxon>
        <taxon>Pelagomonadaceae</taxon>
        <taxon>Pelagomonas</taxon>
    </lineage>
</organism>
<dbReference type="AlphaFoldDB" id="A0A8J2SUP7"/>
<reference evidence="4" key="1">
    <citation type="submission" date="2021-11" db="EMBL/GenBank/DDBJ databases">
        <authorList>
            <consortium name="Genoscope - CEA"/>
            <person name="William W."/>
        </authorList>
    </citation>
    <scope>NUCLEOTIDE SEQUENCE</scope>
</reference>
<name>A0A8J2SUP7_9STRA</name>
<dbReference type="EMBL" id="CAKKNE010000004">
    <property type="protein sequence ID" value="CAH0374127.1"/>
    <property type="molecule type" value="Genomic_DNA"/>
</dbReference>
<evidence type="ECO:0000259" key="3">
    <source>
        <dbReference type="PROSITE" id="PS50076"/>
    </source>
</evidence>
<proteinExistence type="predicted"/>
<gene>
    <name evidence="4" type="ORF">PECAL_4P13940</name>
</gene>
<protein>
    <recommendedName>
        <fullName evidence="3">J domain-containing protein</fullName>
    </recommendedName>
</protein>
<feature type="signal peptide" evidence="2">
    <location>
        <begin position="1"/>
        <end position="17"/>
    </location>
</feature>
<dbReference type="InterPro" id="IPR036869">
    <property type="entry name" value="J_dom_sf"/>
</dbReference>
<keyword evidence="2" id="KW-0732">Signal</keyword>
<feature type="region of interest" description="Disordered" evidence="1">
    <location>
        <begin position="701"/>
        <end position="782"/>
    </location>
</feature>
<feature type="compositionally biased region" description="Gly residues" evidence="1">
    <location>
        <begin position="772"/>
        <end position="782"/>
    </location>
</feature>
<feature type="chain" id="PRO_5035315870" description="J domain-containing protein" evidence="2">
    <location>
        <begin position="18"/>
        <end position="782"/>
    </location>
</feature>
<dbReference type="SUPFAM" id="SSF46565">
    <property type="entry name" value="Chaperone J-domain"/>
    <property type="match status" value="1"/>
</dbReference>
<feature type="compositionally biased region" description="Acidic residues" evidence="1">
    <location>
        <begin position="701"/>
        <end position="711"/>
    </location>
</feature>
<sequence length="782" mass="82243">MRCASLVSGLLVARAAAQLATFKQCDVRVEALERGGGCLAVDAAAINATLAPPEGTTACDDSATWTDGTNGCAQYEAAAARGDDWCDEFGALGAATECCVCGGGRTRAFKYKVGDAVVVRNARAPLDGVVDAVRPAAGFAYDVKVTARFRKPAIYRVKSESDLQPGRRPRNGLLLQPCASSPSLRWRLDIEGDDAVLAHAETNTTVGDAVDGGRSDSLRYADETSTPLTFRKLGRWDVYEISRESSVRECLVGGKFGKPALEQATWEACGGPNDGLPSRLWRIRCDAGDEGDGALVERIDALLARPDASTLPPWEVLGVARNAEPAAVKGAFRELSRLLHPDKRSWLGRKIPGEKLVRACVETVVRADALFATAQKAYDGLKSGDAKAREKFRLDAEKAERLFGTSQDVLELSPEDVLVDENGAPRVRPQDKTVAWVVVLYNPSCMMSRAVAPLIELAAAQSVETRFAAFASVWKSTSELGYLYAIELTRFACGGHGSEKVEFERKGFAAVFEDPICQALEPGFSESPRIAAAAGAGDGPAPRLVSFGRVAAPDLPDRLLAYATRAAAHVKVAGSIDRTDDVDEWHAQGGLRVALYLDARPDADKAAAAAAEAAVAARARGLRAAGARILVAACFGSEGCGAQDVRFAPMLRVYVSDDDAAGQSLLDEPLVDARDAAIAVSALERTLLALLGPSDAVAVDGDDQTSYDEPAELQGGGSCAGASSSSAPRDGLAPPEAPRLDGPRTVPPRPQLPAREAPLSRRGGNSQLYGGARSGGGGLIGG</sequence>
<dbReference type="SMART" id="SM00271">
    <property type="entry name" value="DnaJ"/>
    <property type="match status" value="1"/>
</dbReference>
<feature type="domain" description="J" evidence="3">
    <location>
        <begin position="312"/>
        <end position="396"/>
    </location>
</feature>
<dbReference type="OrthoDB" id="445556at2759"/>
<evidence type="ECO:0000313" key="4">
    <source>
        <dbReference type="EMBL" id="CAH0374127.1"/>
    </source>
</evidence>
<dbReference type="InterPro" id="IPR001623">
    <property type="entry name" value="DnaJ_domain"/>
</dbReference>